<feature type="region of interest" description="Disordered" evidence="7">
    <location>
        <begin position="60"/>
        <end position="102"/>
    </location>
</feature>
<dbReference type="AlphaFoldDB" id="L5KSC6"/>
<feature type="compositionally biased region" description="Basic residues" evidence="7">
    <location>
        <begin position="1"/>
        <end position="12"/>
    </location>
</feature>
<keyword evidence="3 8" id="KW-0808">Transferase</keyword>
<evidence type="ECO:0000256" key="2">
    <source>
        <dbReference type="ARBA" id="ARBA00022603"/>
    </source>
</evidence>
<evidence type="ECO:0000256" key="7">
    <source>
        <dbReference type="SAM" id="MobiDB-lite"/>
    </source>
</evidence>
<evidence type="ECO:0000256" key="1">
    <source>
        <dbReference type="ARBA" id="ARBA00004123"/>
    </source>
</evidence>
<comment type="subcellular location">
    <subcellularLocation>
        <location evidence="1">Nucleus</location>
    </subcellularLocation>
</comment>
<protein>
    <submittedName>
        <fullName evidence="8">Histone-lysine N-methyltransferase SETD1B</fullName>
    </submittedName>
</protein>
<organism evidence="8 9">
    <name type="scientific">Pteropus alecto</name>
    <name type="common">Black flying fox</name>
    <dbReference type="NCBI Taxonomy" id="9402"/>
    <lineage>
        <taxon>Eukaryota</taxon>
        <taxon>Metazoa</taxon>
        <taxon>Chordata</taxon>
        <taxon>Craniata</taxon>
        <taxon>Vertebrata</taxon>
        <taxon>Euteleostomi</taxon>
        <taxon>Mammalia</taxon>
        <taxon>Eutheria</taxon>
        <taxon>Laurasiatheria</taxon>
        <taxon>Chiroptera</taxon>
        <taxon>Yinpterochiroptera</taxon>
        <taxon>Pteropodoidea</taxon>
        <taxon>Pteropodidae</taxon>
        <taxon>Pteropodinae</taxon>
        <taxon>Pteropus</taxon>
    </lineage>
</organism>
<dbReference type="STRING" id="9402.L5KSC6"/>
<gene>
    <name evidence="8" type="ORF">PAL_GLEAN10008837</name>
</gene>
<sequence length="102" mass="11401">MENSHPHHHHHQQPPPQPGPSGERRNHHWRSYKLMIDPALKKGHHKLYRYDGQHFSLAVSSWRASPPPPPTPSRASGEGTQRPRALVPTTGPTVSRVPSPGV</sequence>
<keyword evidence="5" id="KW-0156">Chromatin regulator</keyword>
<accession>L5KSC6</accession>
<evidence type="ECO:0000256" key="3">
    <source>
        <dbReference type="ARBA" id="ARBA00022679"/>
    </source>
</evidence>
<keyword evidence="2 8" id="KW-0489">Methyltransferase</keyword>
<keyword evidence="6" id="KW-0539">Nucleus</keyword>
<dbReference type="PANTHER" id="PTHR45814">
    <property type="entry name" value="HISTONE-LYSINE N-METHYLTRANSFERASE SETD1"/>
    <property type="match status" value="1"/>
</dbReference>
<dbReference type="GO" id="GO:0042800">
    <property type="term" value="F:histone H3K4 methyltransferase activity"/>
    <property type="evidence" value="ECO:0007669"/>
    <property type="project" value="InterPro"/>
</dbReference>
<dbReference type="InterPro" id="IPR044570">
    <property type="entry name" value="Set1-like"/>
</dbReference>
<dbReference type="InParanoid" id="L5KSC6"/>
<evidence type="ECO:0000313" key="9">
    <source>
        <dbReference type="Proteomes" id="UP000010552"/>
    </source>
</evidence>
<evidence type="ECO:0000313" key="8">
    <source>
        <dbReference type="EMBL" id="ELK14317.1"/>
    </source>
</evidence>
<name>L5KSC6_PTEAL</name>
<dbReference type="PANTHER" id="PTHR45814:SF1">
    <property type="entry name" value="HISTONE-LYSINE N-METHYLTRANSFERASE SETD1B"/>
    <property type="match status" value="1"/>
</dbReference>
<keyword evidence="4" id="KW-0949">S-adenosyl-L-methionine</keyword>
<keyword evidence="9" id="KW-1185">Reference proteome</keyword>
<reference evidence="9" key="1">
    <citation type="journal article" date="2013" name="Science">
        <title>Comparative analysis of bat genomes provides insight into the evolution of flight and immunity.</title>
        <authorList>
            <person name="Zhang G."/>
            <person name="Cowled C."/>
            <person name="Shi Z."/>
            <person name="Huang Z."/>
            <person name="Bishop-Lilly K.A."/>
            <person name="Fang X."/>
            <person name="Wynne J.W."/>
            <person name="Xiong Z."/>
            <person name="Baker M.L."/>
            <person name="Zhao W."/>
            <person name="Tachedjian M."/>
            <person name="Zhu Y."/>
            <person name="Zhou P."/>
            <person name="Jiang X."/>
            <person name="Ng J."/>
            <person name="Yang L."/>
            <person name="Wu L."/>
            <person name="Xiao J."/>
            <person name="Feng Y."/>
            <person name="Chen Y."/>
            <person name="Sun X."/>
            <person name="Zhang Y."/>
            <person name="Marsh G.A."/>
            <person name="Crameri G."/>
            <person name="Broder C.C."/>
            <person name="Frey K.G."/>
            <person name="Wang L.F."/>
            <person name="Wang J."/>
        </authorList>
    </citation>
    <scope>NUCLEOTIDE SEQUENCE [LARGE SCALE GENOMIC DNA]</scope>
</reference>
<evidence type="ECO:0000256" key="4">
    <source>
        <dbReference type="ARBA" id="ARBA00022691"/>
    </source>
</evidence>
<dbReference type="GO" id="GO:0048188">
    <property type="term" value="C:Set1C/COMPASS complex"/>
    <property type="evidence" value="ECO:0007669"/>
    <property type="project" value="TreeGrafter"/>
</dbReference>
<dbReference type="EMBL" id="KB030576">
    <property type="protein sequence ID" value="ELK14317.1"/>
    <property type="molecule type" value="Genomic_DNA"/>
</dbReference>
<evidence type="ECO:0000256" key="6">
    <source>
        <dbReference type="ARBA" id="ARBA00023242"/>
    </source>
</evidence>
<feature type="region of interest" description="Disordered" evidence="7">
    <location>
        <begin position="1"/>
        <end position="29"/>
    </location>
</feature>
<dbReference type="GO" id="GO:0032259">
    <property type="term" value="P:methylation"/>
    <property type="evidence" value="ECO:0007669"/>
    <property type="project" value="UniProtKB-KW"/>
</dbReference>
<proteinExistence type="predicted"/>
<evidence type="ECO:0000256" key="5">
    <source>
        <dbReference type="ARBA" id="ARBA00022853"/>
    </source>
</evidence>
<dbReference type="Proteomes" id="UP000010552">
    <property type="component" value="Unassembled WGS sequence"/>
</dbReference>